<protein>
    <submittedName>
        <fullName evidence="16">Glutamate synthase large subunit</fullName>
    </submittedName>
</protein>
<feature type="domain" description="Glutamine amidotransferase type-2" evidence="15">
    <location>
        <begin position="24"/>
        <end position="411"/>
    </location>
</feature>
<dbReference type="InterPro" id="IPR002489">
    <property type="entry name" value="Glu_synth_asu_C"/>
</dbReference>
<dbReference type="InterPro" id="IPR017932">
    <property type="entry name" value="GATase_2_dom"/>
</dbReference>
<keyword evidence="9" id="KW-0560">Oxidoreductase</keyword>
<evidence type="ECO:0000313" key="16">
    <source>
        <dbReference type="EMBL" id="GAA1731482.1"/>
    </source>
</evidence>
<dbReference type="EMBL" id="BAAAME010000002">
    <property type="protein sequence ID" value="GAA1731482.1"/>
    <property type="molecule type" value="Genomic_DNA"/>
</dbReference>
<keyword evidence="4" id="KW-0028">Amino-acid biosynthesis</keyword>
<dbReference type="Gene3D" id="2.160.20.60">
    <property type="entry name" value="Glutamate synthase, alpha subunit, C-terminal domain"/>
    <property type="match status" value="1"/>
</dbReference>
<dbReference type="Pfam" id="PF00310">
    <property type="entry name" value="GATase_2"/>
    <property type="match status" value="1"/>
</dbReference>
<evidence type="ECO:0000256" key="8">
    <source>
        <dbReference type="ARBA" id="ARBA00022962"/>
    </source>
</evidence>
<keyword evidence="7" id="KW-0479">Metal-binding</keyword>
<dbReference type="InterPro" id="IPR002932">
    <property type="entry name" value="Glu_synthdom"/>
</dbReference>
<evidence type="ECO:0000256" key="7">
    <source>
        <dbReference type="ARBA" id="ARBA00022723"/>
    </source>
</evidence>
<comment type="caution">
    <text evidence="16">The sequence shown here is derived from an EMBL/GenBank/DDBJ whole genome shotgun (WGS) entry which is preliminary data.</text>
</comment>
<comment type="similarity">
    <text evidence="3">Belongs to the glutamate synthase family.</text>
</comment>
<dbReference type="InterPro" id="IPR050711">
    <property type="entry name" value="ET-N_metabolism_enzyme"/>
</dbReference>
<keyword evidence="13" id="KW-0003">3Fe-4S</keyword>
<keyword evidence="5" id="KW-0285">Flavoprotein</keyword>
<dbReference type="SUPFAM" id="SSF56235">
    <property type="entry name" value="N-terminal nucleophile aminohydrolases (Ntn hydrolases)"/>
    <property type="match status" value="1"/>
</dbReference>
<keyword evidence="10" id="KW-0408">Iron</keyword>
<dbReference type="InterPro" id="IPR013785">
    <property type="entry name" value="Aldolase_TIM"/>
</dbReference>
<comment type="cofactor">
    <cofactor evidence="1">
        <name>FMN</name>
        <dbReference type="ChEBI" id="CHEBI:58210"/>
    </cofactor>
</comment>
<name>A0ABP4VQ11_9ACTN</name>
<dbReference type="PANTHER" id="PTHR11938:SF133">
    <property type="entry name" value="GLUTAMATE SYNTHASE (NADH)"/>
    <property type="match status" value="1"/>
</dbReference>
<proteinExistence type="inferred from homology"/>
<evidence type="ECO:0000256" key="2">
    <source>
        <dbReference type="ARBA" id="ARBA00001927"/>
    </source>
</evidence>
<accession>A0ABP4VQ11</accession>
<comment type="pathway">
    <text evidence="14">Amino-acid biosynthesis.</text>
</comment>
<dbReference type="SUPFAM" id="SSF51395">
    <property type="entry name" value="FMN-linked oxidoreductases"/>
    <property type="match status" value="1"/>
</dbReference>
<evidence type="ECO:0000313" key="17">
    <source>
        <dbReference type="Proteomes" id="UP001501057"/>
    </source>
</evidence>
<gene>
    <name evidence="16" type="primary">gltB</name>
    <name evidence="16" type="ORF">GCM10009710_10150</name>
</gene>
<evidence type="ECO:0000256" key="3">
    <source>
        <dbReference type="ARBA" id="ARBA00009716"/>
    </source>
</evidence>
<evidence type="ECO:0000256" key="6">
    <source>
        <dbReference type="ARBA" id="ARBA00022643"/>
    </source>
</evidence>
<evidence type="ECO:0000256" key="11">
    <source>
        <dbReference type="ARBA" id="ARBA00023014"/>
    </source>
</evidence>
<dbReference type="Gene3D" id="3.60.20.10">
    <property type="entry name" value="Glutamine Phosphoribosylpyrophosphate, subunit 1, domain 1"/>
    <property type="match status" value="1"/>
</dbReference>
<dbReference type="NCBIfam" id="NF008730">
    <property type="entry name" value="PRK11750.1"/>
    <property type="match status" value="1"/>
</dbReference>
<dbReference type="CDD" id="cd02808">
    <property type="entry name" value="GltS_FMN"/>
    <property type="match status" value="1"/>
</dbReference>
<keyword evidence="12" id="KW-0314">Glutamate biosynthesis</keyword>
<evidence type="ECO:0000259" key="15">
    <source>
        <dbReference type="PROSITE" id="PS51278"/>
    </source>
</evidence>
<evidence type="ECO:0000256" key="1">
    <source>
        <dbReference type="ARBA" id="ARBA00001917"/>
    </source>
</evidence>
<evidence type="ECO:0000256" key="10">
    <source>
        <dbReference type="ARBA" id="ARBA00023004"/>
    </source>
</evidence>
<dbReference type="RefSeq" id="WP_344198408.1">
    <property type="nucleotide sequence ID" value="NZ_BAAAME010000002.1"/>
</dbReference>
<dbReference type="CDD" id="cd00982">
    <property type="entry name" value="gltB_C"/>
    <property type="match status" value="1"/>
</dbReference>
<dbReference type="CDD" id="cd00713">
    <property type="entry name" value="GltS"/>
    <property type="match status" value="1"/>
</dbReference>
<comment type="cofactor">
    <cofactor evidence="2">
        <name>[3Fe-4S] cluster</name>
        <dbReference type="ChEBI" id="CHEBI:21137"/>
    </cofactor>
</comment>
<evidence type="ECO:0000256" key="13">
    <source>
        <dbReference type="ARBA" id="ARBA00023291"/>
    </source>
</evidence>
<dbReference type="InterPro" id="IPR029055">
    <property type="entry name" value="Ntn_hydrolases_N"/>
</dbReference>
<dbReference type="PANTHER" id="PTHR11938">
    <property type="entry name" value="FAD NADPH DEHYDROGENASE/OXIDOREDUCTASE"/>
    <property type="match status" value="1"/>
</dbReference>
<dbReference type="Pfam" id="PF04898">
    <property type="entry name" value="Glu_syn_central"/>
    <property type="match status" value="1"/>
</dbReference>
<dbReference type="SUPFAM" id="SSF69336">
    <property type="entry name" value="Alpha subunit of glutamate synthase, C-terminal domain"/>
    <property type="match status" value="1"/>
</dbReference>
<keyword evidence="17" id="KW-1185">Reference proteome</keyword>
<reference evidence="17" key="1">
    <citation type="journal article" date="2019" name="Int. J. Syst. Evol. Microbiol.">
        <title>The Global Catalogue of Microorganisms (GCM) 10K type strain sequencing project: providing services to taxonomists for standard genome sequencing and annotation.</title>
        <authorList>
            <consortium name="The Broad Institute Genomics Platform"/>
            <consortium name="The Broad Institute Genome Sequencing Center for Infectious Disease"/>
            <person name="Wu L."/>
            <person name="Ma J."/>
        </authorList>
    </citation>
    <scope>NUCLEOTIDE SEQUENCE [LARGE SCALE GENOMIC DNA]</scope>
    <source>
        <strain evidence="17">JCM 13518</strain>
    </source>
</reference>
<keyword evidence="8" id="KW-0315">Glutamine amidotransferase</keyword>
<evidence type="ECO:0000256" key="5">
    <source>
        <dbReference type="ARBA" id="ARBA00022630"/>
    </source>
</evidence>
<dbReference type="PROSITE" id="PS51278">
    <property type="entry name" value="GATASE_TYPE_2"/>
    <property type="match status" value="1"/>
</dbReference>
<evidence type="ECO:0000256" key="9">
    <source>
        <dbReference type="ARBA" id="ARBA00023002"/>
    </source>
</evidence>
<keyword evidence="6" id="KW-0288">FMN</keyword>
<dbReference type="Gene3D" id="3.20.20.70">
    <property type="entry name" value="Aldolase class I"/>
    <property type="match status" value="2"/>
</dbReference>
<dbReference type="Pfam" id="PF01493">
    <property type="entry name" value="GXGXG"/>
    <property type="match status" value="1"/>
</dbReference>
<dbReference type="Pfam" id="PF01645">
    <property type="entry name" value="Glu_synthase"/>
    <property type="match status" value="1"/>
</dbReference>
<sequence length="1512" mass="163402">MSALFSSLPAAQGLYDPAQEHDACGVAFVATLTGVATNDIVAKGLTALRNLDHRGAVGGEPDTGDGAGILLQVPDRFLRGVADFELPAQGHYAAGIAYLPADATAAAEAKNAVEALATDEGLVALGWRDVPVDPSILGNMALGAMPSFSTLFVTSPDGSLEGLELDRHTYGLRKRAEHEVEVYFPSLSARTFVYKGMLTTEQLDAFYPDLLDERMESALAIVHSRFSTNTFPSWPLAHPFRFVAHNGEINTARGNRNWMRAREALLASDKIPGDIKRLFPICDPHGSDTASLDEVLELLHLGGRTLPHAVMMMIPESWENNTVMDPARRAFYEFHSSIMEAWDGPACVTFTDGTQIGAVLDRNGLRPGRFWVTDDGLVVLASEAGVLDLDQSTIVRKGRLEPGKMFLLDLDEHRIIEDDEIKGQLASEHPYDEWLYSGLVRFEDLPDLEHIVHTHASVTRRQQVFGYTEEEVRKLVAPIARTGAEAIGSMGTDTPIAAISDRPRQLFDYFTQLFAQVTNPPLDSIREEIVTSLAGTMGPEKNLLDPSPASCRMLQLPFPVIDNDELAKIRHMNKDGDMPGFSVHVVRGLYDVAGGGEALKAKIDEICADVSAAVADGARIIVLSDRHSNADLAPIPSLLLTGAVHHHMVREKLRTQAGLIVETGDVREVHHVALLIGFGATAVNPYLALETAEDLAREGVFVQGVEPSKAARNVAYGLGKGVLKVMSKMGVSTVSSYTGAQIFECIGLSQAVVDAYFTGTSSKLGGVGLDVLAAEVAARHAVAYPTSGIVGPRQLEVGGEYQWRREGPEHLFDPETVFRLQHSTRTGRYDIFKQYTSRVDDQSERLMTIRGLFAFKDGERPSIPIDEVEPVSEIVKRFSTGAMSYGSISQEAHETLAIAMNRLGGKSNTGEGGEDPERLYDPERRSSIKQVASGRFGVTSEYLTNADDIQIKMAQGAKPGEGGQLPGPKVYPWVAKTRHSTPGVGLISPPPHHDIYSIEDLKQLIHDLKNANPVARVHVKLVSEVGVGTVAAGVSKAKADVVLISGHDGGTGASPLTSLKHAGGPWELGLAETQQTLLLNLLRDRIVVQADGQLKTGRDVVIAALLGAEEFGFATAPLVVSGCIMMRVCHLDTCPVGVATQNVQLREKYSGKAEYVVNFFEFIAQEVREILAELGFRTIEEAVGRAEVLDTRRAVDHWKASGLDLSPIFHVPELPEDAARHCITTQDHGLDAALDNELIALSADALERGEPVRAQLQIRNVNRTTGTMLGHEVTKRYRGEGLPDDTIDITFTGAAGQSFGAFVPRGITLRLEGDGNDYVGKGLSGGRLVVRPPRDAKLVAEEHIVAGNVIGFGATGGEIFLRGRVGERFCVRNSGARAVVEGVGDHALEYMTGGRVAILGPTGRNIAAGMSGGIAWVLDLDEQVVNREMVETRAVPEESAAELHDMVRKHAEETGSELAERLLADWPASLERFVEIMPVNFRKVLEAQAAAQAEGLSDDETTARMMEVAANG</sequence>
<evidence type="ECO:0000256" key="14">
    <source>
        <dbReference type="ARBA" id="ARBA00029440"/>
    </source>
</evidence>
<evidence type="ECO:0000256" key="4">
    <source>
        <dbReference type="ARBA" id="ARBA00022605"/>
    </source>
</evidence>
<evidence type="ECO:0000256" key="12">
    <source>
        <dbReference type="ARBA" id="ARBA00023164"/>
    </source>
</evidence>
<dbReference type="Proteomes" id="UP001501057">
    <property type="component" value="Unassembled WGS sequence"/>
</dbReference>
<organism evidence="16 17">
    <name type="scientific">Aeromicrobium alkaliterrae</name>
    <dbReference type="NCBI Taxonomy" id="302168"/>
    <lineage>
        <taxon>Bacteria</taxon>
        <taxon>Bacillati</taxon>
        <taxon>Actinomycetota</taxon>
        <taxon>Actinomycetes</taxon>
        <taxon>Propionibacteriales</taxon>
        <taxon>Nocardioidaceae</taxon>
        <taxon>Aeromicrobium</taxon>
    </lineage>
</organism>
<dbReference type="InterPro" id="IPR036485">
    <property type="entry name" value="Glu_synth_asu_C_sf"/>
</dbReference>
<keyword evidence="11" id="KW-0411">Iron-sulfur</keyword>
<dbReference type="InterPro" id="IPR006982">
    <property type="entry name" value="Glu_synth_centr_N"/>
</dbReference>